<accession>A0A0A0LTP9</accession>
<evidence type="ECO:0000313" key="1">
    <source>
        <dbReference type="EMBL" id="KGN64142.1"/>
    </source>
</evidence>
<gene>
    <name evidence="1" type="ORF">Csa_1G042525</name>
</gene>
<evidence type="ECO:0000313" key="2">
    <source>
        <dbReference type="Proteomes" id="UP000029981"/>
    </source>
</evidence>
<reference evidence="1 2" key="3">
    <citation type="journal article" date="2010" name="BMC Genomics">
        <title>Transcriptome sequencing and comparative analysis of cucumber flowers with different sex types.</title>
        <authorList>
            <person name="Guo S."/>
            <person name="Zheng Y."/>
            <person name="Joung J.G."/>
            <person name="Liu S."/>
            <person name="Zhang Z."/>
            <person name="Crasta O.R."/>
            <person name="Sobral B.W."/>
            <person name="Xu Y."/>
            <person name="Huang S."/>
            <person name="Fei Z."/>
        </authorList>
    </citation>
    <scope>NUCLEOTIDE SEQUENCE [LARGE SCALE GENOMIC DNA]</scope>
    <source>
        <strain evidence="2">cv. 9930</strain>
    </source>
</reference>
<dbReference type="EMBL" id="CM002922">
    <property type="protein sequence ID" value="KGN64142.1"/>
    <property type="molecule type" value="Genomic_DNA"/>
</dbReference>
<name>A0A0A0LTP9_CUCSA</name>
<dbReference type="Gramene" id="KGN64142">
    <property type="protein sequence ID" value="KGN64142"/>
    <property type="gene ID" value="Csa_1G042525"/>
</dbReference>
<keyword evidence="2" id="KW-1185">Reference proteome</keyword>
<protein>
    <submittedName>
        <fullName evidence="1">Uncharacterized protein</fullName>
    </submittedName>
</protein>
<sequence length="114" mass="12321">MSLSSSFPLPLLRLSMFFRISRASNIDGLVSFTLCKHRNANSATAHIISLTVSSVSNPRDASTKSCNSSFRILLIAIVHKLISCLCLVISTAGFEDISSTNTTPKLKTSLLFVS</sequence>
<organism evidence="1 2">
    <name type="scientific">Cucumis sativus</name>
    <name type="common">Cucumber</name>
    <dbReference type="NCBI Taxonomy" id="3659"/>
    <lineage>
        <taxon>Eukaryota</taxon>
        <taxon>Viridiplantae</taxon>
        <taxon>Streptophyta</taxon>
        <taxon>Embryophyta</taxon>
        <taxon>Tracheophyta</taxon>
        <taxon>Spermatophyta</taxon>
        <taxon>Magnoliopsida</taxon>
        <taxon>eudicotyledons</taxon>
        <taxon>Gunneridae</taxon>
        <taxon>Pentapetalae</taxon>
        <taxon>rosids</taxon>
        <taxon>fabids</taxon>
        <taxon>Cucurbitales</taxon>
        <taxon>Cucurbitaceae</taxon>
        <taxon>Benincaseae</taxon>
        <taxon>Cucumis</taxon>
    </lineage>
</organism>
<dbReference type="AlphaFoldDB" id="A0A0A0LTP9"/>
<reference evidence="1 2" key="1">
    <citation type="journal article" date="2009" name="Nat. Genet.">
        <title>The genome of the cucumber, Cucumis sativus L.</title>
        <authorList>
            <person name="Huang S."/>
            <person name="Li R."/>
            <person name="Zhang Z."/>
            <person name="Li L."/>
            <person name="Gu X."/>
            <person name="Fan W."/>
            <person name="Lucas W.J."/>
            <person name="Wang X."/>
            <person name="Xie B."/>
            <person name="Ni P."/>
            <person name="Ren Y."/>
            <person name="Zhu H."/>
            <person name="Li J."/>
            <person name="Lin K."/>
            <person name="Jin W."/>
            <person name="Fei Z."/>
            <person name="Li G."/>
            <person name="Staub J."/>
            <person name="Kilian A."/>
            <person name="van der Vossen E.A."/>
            <person name="Wu Y."/>
            <person name="Guo J."/>
            <person name="He J."/>
            <person name="Jia Z."/>
            <person name="Ren Y."/>
            <person name="Tian G."/>
            <person name="Lu Y."/>
            <person name="Ruan J."/>
            <person name="Qian W."/>
            <person name="Wang M."/>
            <person name="Huang Q."/>
            <person name="Li B."/>
            <person name="Xuan Z."/>
            <person name="Cao J."/>
            <person name="Asan"/>
            <person name="Wu Z."/>
            <person name="Zhang J."/>
            <person name="Cai Q."/>
            <person name="Bai Y."/>
            <person name="Zhao B."/>
            <person name="Han Y."/>
            <person name="Li Y."/>
            <person name="Li X."/>
            <person name="Wang S."/>
            <person name="Shi Q."/>
            <person name="Liu S."/>
            <person name="Cho W.K."/>
            <person name="Kim J.Y."/>
            <person name="Xu Y."/>
            <person name="Heller-Uszynska K."/>
            <person name="Miao H."/>
            <person name="Cheng Z."/>
            <person name="Zhang S."/>
            <person name="Wu J."/>
            <person name="Yang Y."/>
            <person name="Kang H."/>
            <person name="Li M."/>
            <person name="Liang H."/>
            <person name="Ren X."/>
            <person name="Shi Z."/>
            <person name="Wen M."/>
            <person name="Jian M."/>
            <person name="Yang H."/>
            <person name="Zhang G."/>
            <person name="Yang Z."/>
            <person name="Chen R."/>
            <person name="Liu S."/>
            <person name="Li J."/>
            <person name="Ma L."/>
            <person name="Liu H."/>
            <person name="Zhou Y."/>
            <person name="Zhao J."/>
            <person name="Fang X."/>
            <person name="Li G."/>
            <person name="Fang L."/>
            <person name="Li Y."/>
            <person name="Liu D."/>
            <person name="Zheng H."/>
            <person name="Zhang Y."/>
            <person name="Qin N."/>
            <person name="Li Z."/>
            <person name="Yang G."/>
            <person name="Yang S."/>
            <person name="Bolund L."/>
            <person name="Kristiansen K."/>
            <person name="Zheng H."/>
            <person name="Li S."/>
            <person name="Zhang X."/>
            <person name="Yang H."/>
            <person name="Wang J."/>
            <person name="Sun R."/>
            <person name="Zhang B."/>
            <person name="Jiang S."/>
            <person name="Wang J."/>
            <person name="Du Y."/>
            <person name="Li S."/>
        </authorList>
    </citation>
    <scope>NUCLEOTIDE SEQUENCE [LARGE SCALE GENOMIC DNA]</scope>
    <source>
        <strain evidence="2">cv. 9930</strain>
    </source>
</reference>
<reference evidence="1 2" key="2">
    <citation type="journal article" date="2009" name="PLoS ONE">
        <title>An integrated genetic and cytogenetic map of the cucumber genome.</title>
        <authorList>
            <person name="Ren Y."/>
            <person name="Zhang Z."/>
            <person name="Liu J."/>
            <person name="Staub J.E."/>
            <person name="Han Y."/>
            <person name="Cheng Z."/>
            <person name="Li X."/>
            <person name="Lu J."/>
            <person name="Miao H."/>
            <person name="Kang H."/>
            <person name="Xie B."/>
            <person name="Gu X."/>
            <person name="Wang X."/>
            <person name="Du Y."/>
            <person name="Jin W."/>
            <person name="Huang S."/>
        </authorList>
    </citation>
    <scope>NUCLEOTIDE SEQUENCE [LARGE SCALE GENOMIC DNA]</scope>
    <source>
        <strain evidence="2">cv. 9930</strain>
    </source>
</reference>
<reference evidence="1 2" key="4">
    <citation type="journal article" date="2011" name="BMC Genomics">
        <title>RNA-Seq improves annotation of protein-coding genes in the cucumber genome.</title>
        <authorList>
            <person name="Li Z."/>
            <person name="Zhang Z."/>
            <person name="Yan P."/>
            <person name="Huang S."/>
            <person name="Fei Z."/>
            <person name="Lin K."/>
        </authorList>
    </citation>
    <scope>NUCLEOTIDE SEQUENCE [LARGE SCALE GENOMIC DNA]</scope>
    <source>
        <strain evidence="2">cv. 9930</strain>
    </source>
</reference>
<proteinExistence type="predicted"/>
<dbReference type="Proteomes" id="UP000029981">
    <property type="component" value="Chromosome 1"/>
</dbReference>